<name>A0A5C3PE79_9APHY</name>
<dbReference type="AlphaFoldDB" id="A0A5C3PE79"/>
<feature type="region of interest" description="Disordered" evidence="1">
    <location>
        <begin position="140"/>
        <end position="165"/>
    </location>
</feature>
<feature type="compositionally biased region" description="Basic residues" evidence="1">
    <location>
        <begin position="51"/>
        <end position="60"/>
    </location>
</feature>
<reference evidence="2 3" key="1">
    <citation type="journal article" date="2019" name="Nat. Ecol. Evol.">
        <title>Megaphylogeny resolves global patterns of mushroom evolution.</title>
        <authorList>
            <person name="Varga T."/>
            <person name="Krizsan K."/>
            <person name="Foldi C."/>
            <person name="Dima B."/>
            <person name="Sanchez-Garcia M."/>
            <person name="Sanchez-Ramirez S."/>
            <person name="Szollosi G.J."/>
            <person name="Szarkandi J.G."/>
            <person name="Papp V."/>
            <person name="Albert L."/>
            <person name="Andreopoulos W."/>
            <person name="Angelini C."/>
            <person name="Antonin V."/>
            <person name="Barry K.W."/>
            <person name="Bougher N.L."/>
            <person name="Buchanan P."/>
            <person name="Buyck B."/>
            <person name="Bense V."/>
            <person name="Catcheside P."/>
            <person name="Chovatia M."/>
            <person name="Cooper J."/>
            <person name="Damon W."/>
            <person name="Desjardin D."/>
            <person name="Finy P."/>
            <person name="Geml J."/>
            <person name="Haridas S."/>
            <person name="Hughes K."/>
            <person name="Justo A."/>
            <person name="Karasinski D."/>
            <person name="Kautmanova I."/>
            <person name="Kiss B."/>
            <person name="Kocsube S."/>
            <person name="Kotiranta H."/>
            <person name="LaButti K.M."/>
            <person name="Lechner B.E."/>
            <person name="Liimatainen K."/>
            <person name="Lipzen A."/>
            <person name="Lukacs Z."/>
            <person name="Mihaltcheva S."/>
            <person name="Morgado L.N."/>
            <person name="Niskanen T."/>
            <person name="Noordeloos M.E."/>
            <person name="Ohm R.A."/>
            <person name="Ortiz-Santana B."/>
            <person name="Ovrebo C."/>
            <person name="Racz N."/>
            <person name="Riley R."/>
            <person name="Savchenko A."/>
            <person name="Shiryaev A."/>
            <person name="Soop K."/>
            <person name="Spirin V."/>
            <person name="Szebenyi C."/>
            <person name="Tomsovsky M."/>
            <person name="Tulloss R.E."/>
            <person name="Uehling J."/>
            <person name="Grigoriev I.V."/>
            <person name="Vagvolgyi C."/>
            <person name="Papp T."/>
            <person name="Martin F.M."/>
            <person name="Miettinen O."/>
            <person name="Hibbett D.S."/>
            <person name="Nagy L.G."/>
        </authorList>
    </citation>
    <scope>NUCLEOTIDE SEQUENCE [LARGE SCALE GENOMIC DNA]</scope>
    <source>
        <strain evidence="2 3">HHB13444</strain>
    </source>
</reference>
<keyword evidence="3" id="KW-1185">Reference proteome</keyword>
<dbReference type="Proteomes" id="UP000308197">
    <property type="component" value="Unassembled WGS sequence"/>
</dbReference>
<protein>
    <submittedName>
        <fullName evidence="2">Uncharacterized protein</fullName>
    </submittedName>
</protein>
<feature type="region of interest" description="Disordered" evidence="1">
    <location>
        <begin position="35"/>
        <end position="63"/>
    </location>
</feature>
<evidence type="ECO:0000256" key="1">
    <source>
        <dbReference type="SAM" id="MobiDB-lite"/>
    </source>
</evidence>
<accession>A0A5C3PE79</accession>
<dbReference type="EMBL" id="ML211147">
    <property type="protein sequence ID" value="TFK87562.1"/>
    <property type="molecule type" value="Genomic_DNA"/>
</dbReference>
<evidence type="ECO:0000313" key="2">
    <source>
        <dbReference type="EMBL" id="TFK87562.1"/>
    </source>
</evidence>
<organism evidence="2 3">
    <name type="scientific">Polyporus arcularius HHB13444</name>
    <dbReference type="NCBI Taxonomy" id="1314778"/>
    <lineage>
        <taxon>Eukaryota</taxon>
        <taxon>Fungi</taxon>
        <taxon>Dikarya</taxon>
        <taxon>Basidiomycota</taxon>
        <taxon>Agaricomycotina</taxon>
        <taxon>Agaricomycetes</taxon>
        <taxon>Polyporales</taxon>
        <taxon>Polyporaceae</taxon>
        <taxon>Polyporus</taxon>
    </lineage>
</organism>
<feature type="compositionally biased region" description="Low complexity" evidence="1">
    <location>
        <begin position="145"/>
        <end position="159"/>
    </location>
</feature>
<gene>
    <name evidence="2" type="ORF">K466DRAFT_105078</name>
</gene>
<evidence type="ECO:0000313" key="3">
    <source>
        <dbReference type="Proteomes" id="UP000308197"/>
    </source>
</evidence>
<sequence length="165" mass="19059">MSKTNVRHVRTGSHTHKLRRYLLVVLRRTWRPHHGGPHQFSQKFTDGRTQGKGKRRRSGRMGHMEVSVSSIDFETQPRLRDVNLGERTVLIRHHFSRICTARRIEDRTCSLKRDCFQLDAERVDVTSRCYSCIVQGYADQARPNSGSRRSLTTKSRSSSVPVGSR</sequence>
<dbReference type="InParanoid" id="A0A5C3PE79"/>
<proteinExistence type="predicted"/>